<feature type="region of interest" description="Disordered" evidence="1">
    <location>
        <begin position="56"/>
        <end position="124"/>
    </location>
</feature>
<sequence>MEEKLVKITKCPDNEKKVISKFKKKSTAASYKKERFLKNNKKWITASIELPYWSVQPTEKPGRPTKTFEELSDSSSVKKQKNYDTDTCRGVDICSRKEEKTDEEEEEAGEEEDEADEEEDEQFV</sequence>
<protein>
    <submittedName>
        <fullName evidence="2">Uncharacterized protein</fullName>
    </submittedName>
</protein>
<dbReference type="OrthoDB" id="7450257at2759"/>
<evidence type="ECO:0000256" key="1">
    <source>
        <dbReference type="SAM" id="MobiDB-lite"/>
    </source>
</evidence>
<gene>
    <name evidence="2" type="ORF">MELIAE_LOCUS9040</name>
</gene>
<name>A0A9P0BBX5_BRAAE</name>
<proteinExistence type="predicted"/>
<feature type="compositionally biased region" description="Basic and acidic residues" evidence="1">
    <location>
        <begin position="81"/>
        <end position="100"/>
    </location>
</feature>
<feature type="compositionally biased region" description="Acidic residues" evidence="1">
    <location>
        <begin position="101"/>
        <end position="124"/>
    </location>
</feature>
<organism evidence="2 3">
    <name type="scientific">Brassicogethes aeneus</name>
    <name type="common">Rape pollen beetle</name>
    <name type="synonym">Meligethes aeneus</name>
    <dbReference type="NCBI Taxonomy" id="1431903"/>
    <lineage>
        <taxon>Eukaryota</taxon>
        <taxon>Metazoa</taxon>
        <taxon>Ecdysozoa</taxon>
        <taxon>Arthropoda</taxon>
        <taxon>Hexapoda</taxon>
        <taxon>Insecta</taxon>
        <taxon>Pterygota</taxon>
        <taxon>Neoptera</taxon>
        <taxon>Endopterygota</taxon>
        <taxon>Coleoptera</taxon>
        <taxon>Polyphaga</taxon>
        <taxon>Cucujiformia</taxon>
        <taxon>Nitidulidae</taxon>
        <taxon>Meligethinae</taxon>
        <taxon>Brassicogethes</taxon>
    </lineage>
</organism>
<evidence type="ECO:0000313" key="2">
    <source>
        <dbReference type="EMBL" id="CAH0558793.1"/>
    </source>
</evidence>
<dbReference type="Proteomes" id="UP001154078">
    <property type="component" value="Chromosome 6"/>
</dbReference>
<reference evidence="2" key="1">
    <citation type="submission" date="2021-12" db="EMBL/GenBank/DDBJ databases">
        <authorList>
            <person name="King R."/>
        </authorList>
    </citation>
    <scope>NUCLEOTIDE SEQUENCE</scope>
</reference>
<accession>A0A9P0BBX5</accession>
<dbReference type="AlphaFoldDB" id="A0A9P0BBX5"/>
<feature type="compositionally biased region" description="Basic and acidic residues" evidence="1">
    <location>
        <begin position="60"/>
        <end position="69"/>
    </location>
</feature>
<keyword evidence="3" id="KW-1185">Reference proteome</keyword>
<dbReference type="EMBL" id="OV121137">
    <property type="protein sequence ID" value="CAH0558793.1"/>
    <property type="molecule type" value="Genomic_DNA"/>
</dbReference>
<evidence type="ECO:0000313" key="3">
    <source>
        <dbReference type="Proteomes" id="UP001154078"/>
    </source>
</evidence>